<evidence type="ECO:0000313" key="1">
    <source>
        <dbReference type="EMBL" id="MCM1989593.1"/>
    </source>
</evidence>
<reference evidence="1" key="2">
    <citation type="submission" date="2021-04" db="EMBL/GenBank/DDBJ databases">
        <authorList>
            <person name="Dong X."/>
        </authorList>
    </citation>
    <scope>NUCLEOTIDE SEQUENCE</scope>
    <source>
        <strain evidence="1">ZWT</strain>
    </source>
</reference>
<dbReference type="EMBL" id="JAGSOJ010000001">
    <property type="protein sequence ID" value="MCM1989593.1"/>
    <property type="molecule type" value="Genomic_DNA"/>
</dbReference>
<dbReference type="RefSeq" id="WP_250858584.1">
    <property type="nucleotide sequence ID" value="NZ_JAGSOJ010000001.1"/>
</dbReference>
<keyword evidence="2" id="KW-1185">Reference proteome</keyword>
<comment type="caution">
    <text evidence="1">The sequence shown here is derived from an EMBL/GenBank/DDBJ whole genome shotgun (WGS) entry which is preliminary data.</text>
</comment>
<reference evidence="1" key="1">
    <citation type="journal article" date="2021" name="mSystems">
        <title>Bacteria and Archaea Synergistically Convert Glycine Betaine to Biogenic Methane in the Formosa Cold Seep of the South China Sea.</title>
        <authorList>
            <person name="Li L."/>
            <person name="Zhang W."/>
            <person name="Zhang S."/>
            <person name="Song L."/>
            <person name="Sun Q."/>
            <person name="Zhang H."/>
            <person name="Xiang H."/>
            <person name="Dong X."/>
        </authorList>
    </citation>
    <scope>NUCLEOTIDE SEQUENCE</scope>
    <source>
        <strain evidence="1">ZWT</strain>
    </source>
</reference>
<protein>
    <submittedName>
        <fullName evidence="1">Uncharacterized protein</fullName>
    </submittedName>
</protein>
<dbReference type="AlphaFoldDB" id="A0A9J6P0E7"/>
<dbReference type="Proteomes" id="UP001056429">
    <property type="component" value="Unassembled WGS sequence"/>
</dbReference>
<gene>
    <name evidence="1" type="ORF">KDK92_07555</name>
</gene>
<organism evidence="1 2">
    <name type="scientific">Oceanirhabdus seepicola</name>
    <dbReference type="NCBI Taxonomy" id="2828781"/>
    <lineage>
        <taxon>Bacteria</taxon>
        <taxon>Bacillati</taxon>
        <taxon>Bacillota</taxon>
        <taxon>Clostridia</taxon>
        <taxon>Eubacteriales</taxon>
        <taxon>Clostridiaceae</taxon>
        <taxon>Oceanirhabdus</taxon>
    </lineage>
</organism>
<sequence>MILQKVVDLAIKIKVIESIPGRLRVNVPKIKKIPEEWQVEDENLTLVFLVIKGVKSVSFSYLTGDVLFIYNEEISDEKKILRAVRRMIQIAISYRKEFEHITEDITIDELKNEIARMADIIKDEMSKFGKS</sequence>
<evidence type="ECO:0000313" key="2">
    <source>
        <dbReference type="Proteomes" id="UP001056429"/>
    </source>
</evidence>
<accession>A0A9J6P0E7</accession>
<name>A0A9J6P0E7_9CLOT</name>
<proteinExistence type="predicted"/>